<dbReference type="RefSeq" id="WP_136464050.1">
    <property type="nucleotide sequence ID" value="NZ_SRKY01000004.1"/>
</dbReference>
<dbReference type="InterPro" id="IPR040627">
    <property type="entry name" value="T3SS_ATPase_C"/>
</dbReference>
<keyword evidence="4" id="KW-0547">Nucleotide-binding</keyword>
<dbReference type="PANTHER" id="PTHR15184:SF9">
    <property type="entry name" value="SPI-1 TYPE 3 SECRETION SYSTEM ATPASE"/>
    <property type="match status" value="1"/>
</dbReference>
<feature type="compositionally biased region" description="Basic and acidic residues" evidence="8">
    <location>
        <begin position="113"/>
        <end position="126"/>
    </location>
</feature>
<dbReference type="GO" id="GO:0016887">
    <property type="term" value="F:ATP hydrolysis activity"/>
    <property type="evidence" value="ECO:0007669"/>
    <property type="project" value="InterPro"/>
</dbReference>
<keyword evidence="6" id="KW-0653">Protein transport</keyword>
<feature type="domain" description="AAA+ ATPase" evidence="9">
    <location>
        <begin position="159"/>
        <end position="343"/>
    </location>
</feature>
<dbReference type="InterPro" id="IPR005714">
    <property type="entry name" value="ATPase_T3SS_FliI/YscN"/>
</dbReference>
<dbReference type="AlphaFoldDB" id="A0A4S4N8C9"/>
<evidence type="ECO:0000256" key="3">
    <source>
        <dbReference type="ARBA" id="ARBA00022490"/>
    </source>
</evidence>
<reference evidence="10 11" key="1">
    <citation type="submission" date="2019-04" db="EMBL/GenBank/DDBJ databases">
        <title>Shimia ponticola sp. nov., isolated from seawater.</title>
        <authorList>
            <person name="Kim Y.-O."/>
            <person name="Yoon J.-H."/>
        </authorList>
    </citation>
    <scope>NUCLEOTIDE SEQUENCE [LARGE SCALE GENOMIC DNA]</scope>
    <source>
        <strain evidence="10 11">MYP11</strain>
    </source>
</reference>
<evidence type="ECO:0000313" key="11">
    <source>
        <dbReference type="Proteomes" id="UP000306602"/>
    </source>
</evidence>
<evidence type="ECO:0000313" key="10">
    <source>
        <dbReference type="EMBL" id="THH35456.1"/>
    </source>
</evidence>
<dbReference type="SUPFAM" id="SSF52540">
    <property type="entry name" value="P-loop containing nucleoside triphosphate hydrolases"/>
    <property type="match status" value="1"/>
</dbReference>
<dbReference type="SMART" id="SM00382">
    <property type="entry name" value="AAA"/>
    <property type="match status" value="1"/>
</dbReference>
<dbReference type="OrthoDB" id="9801639at2"/>
<protein>
    <submittedName>
        <fullName evidence="10">FliI/YscN family ATPase</fullName>
    </submittedName>
</protein>
<keyword evidence="11" id="KW-1185">Reference proteome</keyword>
<evidence type="ECO:0000256" key="8">
    <source>
        <dbReference type="SAM" id="MobiDB-lite"/>
    </source>
</evidence>
<dbReference type="InterPro" id="IPR003593">
    <property type="entry name" value="AAA+_ATPase"/>
</dbReference>
<evidence type="ECO:0000256" key="4">
    <source>
        <dbReference type="ARBA" id="ARBA00022741"/>
    </source>
</evidence>
<dbReference type="GO" id="GO:0030257">
    <property type="term" value="C:type III protein secretion system complex"/>
    <property type="evidence" value="ECO:0007669"/>
    <property type="project" value="InterPro"/>
</dbReference>
<dbReference type="GO" id="GO:0046933">
    <property type="term" value="F:proton-transporting ATP synthase activity, rotational mechanism"/>
    <property type="evidence" value="ECO:0007669"/>
    <property type="project" value="TreeGrafter"/>
</dbReference>
<comment type="subcellular location">
    <subcellularLocation>
        <location evidence="1">Cytoplasm</location>
    </subcellularLocation>
</comment>
<proteinExistence type="predicted"/>
<keyword evidence="2" id="KW-0813">Transport</keyword>
<dbReference type="GO" id="GO:0005524">
    <property type="term" value="F:ATP binding"/>
    <property type="evidence" value="ECO:0007669"/>
    <property type="project" value="UniProtKB-KW"/>
</dbReference>
<evidence type="ECO:0000256" key="5">
    <source>
        <dbReference type="ARBA" id="ARBA00022840"/>
    </source>
</evidence>
<dbReference type="GO" id="GO:0005737">
    <property type="term" value="C:cytoplasm"/>
    <property type="evidence" value="ECO:0007669"/>
    <property type="project" value="UniProtKB-SubCell"/>
</dbReference>
<dbReference type="Gene3D" id="3.40.50.12240">
    <property type="match status" value="1"/>
</dbReference>
<dbReference type="EMBL" id="SRKY01000004">
    <property type="protein sequence ID" value="THH35456.1"/>
    <property type="molecule type" value="Genomic_DNA"/>
</dbReference>
<accession>A0A4S4N8C9</accession>
<evidence type="ECO:0000256" key="1">
    <source>
        <dbReference type="ARBA" id="ARBA00004496"/>
    </source>
</evidence>
<evidence type="ECO:0000259" key="9">
    <source>
        <dbReference type="SMART" id="SM00382"/>
    </source>
</evidence>
<dbReference type="PANTHER" id="PTHR15184">
    <property type="entry name" value="ATP SYNTHASE"/>
    <property type="match status" value="1"/>
</dbReference>
<dbReference type="Pfam" id="PF00006">
    <property type="entry name" value="ATP-synt_ab"/>
    <property type="match status" value="1"/>
</dbReference>
<dbReference type="Pfam" id="PF18269">
    <property type="entry name" value="T3SS_ATPase_C"/>
    <property type="match status" value="1"/>
</dbReference>
<dbReference type="Proteomes" id="UP000306602">
    <property type="component" value="Unassembled WGS sequence"/>
</dbReference>
<feature type="region of interest" description="Disordered" evidence="8">
    <location>
        <begin position="112"/>
        <end position="138"/>
    </location>
</feature>
<dbReference type="InterPro" id="IPR050053">
    <property type="entry name" value="ATPase_alpha/beta_chains"/>
</dbReference>
<evidence type="ECO:0000256" key="7">
    <source>
        <dbReference type="ARBA" id="ARBA00022967"/>
    </source>
</evidence>
<dbReference type="InterPro" id="IPR027417">
    <property type="entry name" value="P-loop_NTPase"/>
</dbReference>
<keyword evidence="5" id="KW-0067">ATP-binding</keyword>
<sequence>MQTEILDDLVQKISTLKPVHSIGRVTATDGGRVLVEGLASLARLGDQVAIELVDHAWIAGEIVQIEGSHVTVMPDGQLSGLSLGARVILKDPLTIAPCDAWLGRIIDANGEPMDDRNLPSGPDRRPLKTAPPPAARRKGFGERLATGSQALNTLLPIVGGQRVGLFAGSGVGKTTLLGTIVRNISCDVAVVALVGERGRELKHFTHEVLGEEGMRKCVVVAATSDRSALERRRCAWTAMSIAEHFRDAGKSVLFVADSITRFAEAHREIATAAGEVPVLRGHPPSTAQLITELCERAGPGLEGSGDITSVLSVLVQGSDMDEPIADILRGVLDGHVILDRAIAERGRYPAINLLRSVSRSLPDAASPEENVLISKVRSLTSLYEQNAMMIRSGLYTEGTDPELDVAIKIWPELDSFLGVCGAMTPAQSFDRLRLILRRAGVR</sequence>
<gene>
    <name evidence="10" type="ORF">E4Z66_15995</name>
</gene>
<comment type="caution">
    <text evidence="10">The sequence shown here is derived from an EMBL/GenBank/DDBJ whole genome shotgun (WGS) entry which is preliminary data.</text>
</comment>
<name>A0A4S4N8C9_9RHOB</name>
<evidence type="ECO:0000256" key="6">
    <source>
        <dbReference type="ARBA" id="ARBA00022927"/>
    </source>
</evidence>
<keyword evidence="7" id="KW-1278">Translocase</keyword>
<dbReference type="NCBIfam" id="TIGR01026">
    <property type="entry name" value="fliI_yscN"/>
    <property type="match status" value="1"/>
</dbReference>
<organism evidence="10 11">
    <name type="scientific">Aliishimia ponticola</name>
    <dbReference type="NCBI Taxonomy" id="2499833"/>
    <lineage>
        <taxon>Bacteria</taxon>
        <taxon>Pseudomonadati</taxon>
        <taxon>Pseudomonadota</taxon>
        <taxon>Alphaproteobacteria</taxon>
        <taxon>Rhodobacterales</taxon>
        <taxon>Paracoccaceae</taxon>
        <taxon>Aliishimia</taxon>
    </lineage>
</organism>
<dbReference type="GO" id="GO:0030254">
    <property type="term" value="P:protein secretion by the type III secretion system"/>
    <property type="evidence" value="ECO:0007669"/>
    <property type="project" value="InterPro"/>
</dbReference>
<evidence type="ECO:0000256" key="2">
    <source>
        <dbReference type="ARBA" id="ARBA00022448"/>
    </source>
</evidence>
<dbReference type="InterPro" id="IPR000194">
    <property type="entry name" value="ATPase_F1/V1/A1_a/bsu_nucl-bd"/>
</dbReference>
<keyword evidence="3" id="KW-0963">Cytoplasm</keyword>